<reference evidence="1" key="1">
    <citation type="submission" date="2020-05" db="EMBL/GenBank/DDBJ databases">
        <title>Large-scale comparative analyses of tick genomes elucidate their genetic diversity and vector capacities.</title>
        <authorList>
            <person name="Jia N."/>
            <person name="Wang J."/>
            <person name="Shi W."/>
            <person name="Du L."/>
            <person name="Sun Y."/>
            <person name="Zhan W."/>
            <person name="Jiang J."/>
            <person name="Wang Q."/>
            <person name="Zhang B."/>
            <person name="Ji P."/>
            <person name="Sakyi L.B."/>
            <person name="Cui X."/>
            <person name="Yuan T."/>
            <person name="Jiang B."/>
            <person name="Yang W."/>
            <person name="Lam T.T.-Y."/>
            <person name="Chang Q."/>
            <person name="Ding S."/>
            <person name="Wang X."/>
            <person name="Zhu J."/>
            <person name="Ruan X."/>
            <person name="Zhao L."/>
            <person name="Wei J."/>
            <person name="Que T."/>
            <person name="Du C."/>
            <person name="Cheng J."/>
            <person name="Dai P."/>
            <person name="Han X."/>
            <person name="Huang E."/>
            <person name="Gao Y."/>
            <person name="Liu J."/>
            <person name="Shao H."/>
            <person name="Ye R."/>
            <person name="Li L."/>
            <person name="Wei W."/>
            <person name="Wang X."/>
            <person name="Wang C."/>
            <person name="Yang T."/>
            <person name="Huo Q."/>
            <person name="Li W."/>
            <person name="Guo W."/>
            <person name="Chen H."/>
            <person name="Zhou L."/>
            <person name="Ni X."/>
            <person name="Tian J."/>
            <person name="Zhou Y."/>
            <person name="Sheng Y."/>
            <person name="Liu T."/>
            <person name="Pan Y."/>
            <person name="Xia L."/>
            <person name="Li J."/>
            <person name="Zhao F."/>
            <person name="Cao W."/>
        </authorList>
    </citation>
    <scope>NUCLEOTIDE SEQUENCE</scope>
    <source>
        <strain evidence="1">Hyas-2018</strain>
    </source>
</reference>
<proteinExistence type="predicted"/>
<sequence>MTPRVVRGMFRREQLRRWETEWRQDNADTDLFKWVPLVSEAPLWFPPNQALVTFLTGHGRFHSYFHRFGLLAEPFARDVRKNAPVHASACRPTQRTRLLRRCDRLGACHRWNAWLCSALPHLLCRYPSYPCATYGVLDVLRSTGGRPKVSTDGRYLPSGAHTIGGAWSCGTFTRRYVSPPVSSR</sequence>
<organism evidence="1 2">
    <name type="scientific">Hyalomma asiaticum</name>
    <name type="common">Tick</name>
    <dbReference type="NCBI Taxonomy" id="266040"/>
    <lineage>
        <taxon>Eukaryota</taxon>
        <taxon>Metazoa</taxon>
        <taxon>Ecdysozoa</taxon>
        <taxon>Arthropoda</taxon>
        <taxon>Chelicerata</taxon>
        <taxon>Arachnida</taxon>
        <taxon>Acari</taxon>
        <taxon>Parasitiformes</taxon>
        <taxon>Ixodida</taxon>
        <taxon>Ixodoidea</taxon>
        <taxon>Ixodidae</taxon>
        <taxon>Hyalomminae</taxon>
        <taxon>Hyalomma</taxon>
    </lineage>
</organism>
<accession>A0ACB7SIY7</accession>
<keyword evidence="2" id="KW-1185">Reference proteome</keyword>
<evidence type="ECO:0000313" key="1">
    <source>
        <dbReference type="EMBL" id="KAH6933112.1"/>
    </source>
</evidence>
<comment type="caution">
    <text evidence="1">The sequence shown here is derived from an EMBL/GenBank/DDBJ whole genome shotgun (WGS) entry which is preliminary data.</text>
</comment>
<protein>
    <submittedName>
        <fullName evidence="1">Uncharacterized protein</fullName>
    </submittedName>
</protein>
<gene>
    <name evidence="1" type="ORF">HPB50_012176</name>
</gene>
<dbReference type="Proteomes" id="UP000821845">
    <property type="component" value="Chromosome 4"/>
</dbReference>
<evidence type="ECO:0000313" key="2">
    <source>
        <dbReference type="Proteomes" id="UP000821845"/>
    </source>
</evidence>
<name>A0ACB7SIY7_HYAAI</name>
<dbReference type="EMBL" id="CM023484">
    <property type="protein sequence ID" value="KAH6933112.1"/>
    <property type="molecule type" value="Genomic_DNA"/>
</dbReference>